<reference evidence="2" key="1">
    <citation type="journal article" date="2014" name="Proc. Natl. Acad. Sci. U.S.A.">
        <title>Extensive sampling of basidiomycete genomes demonstrates inadequacy of the white-rot/brown-rot paradigm for wood decay fungi.</title>
        <authorList>
            <person name="Riley R."/>
            <person name="Salamov A.A."/>
            <person name="Brown D.W."/>
            <person name="Nagy L.G."/>
            <person name="Floudas D."/>
            <person name="Held B.W."/>
            <person name="Levasseur A."/>
            <person name="Lombard V."/>
            <person name="Morin E."/>
            <person name="Otillar R."/>
            <person name="Lindquist E.A."/>
            <person name="Sun H."/>
            <person name="LaButti K.M."/>
            <person name="Schmutz J."/>
            <person name="Jabbour D."/>
            <person name="Luo H."/>
            <person name="Baker S.E."/>
            <person name="Pisabarro A.G."/>
            <person name="Walton J.D."/>
            <person name="Blanchette R.A."/>
            <person name="Henrissat B."/>
            <person name="Martin F."/>
            <person name="Cullen D."/>
            <person name="Hibbett D.S."/>
            <person name="Grigoriev I.V."/>
        </authorList>
    </citation>
    <scope>NUCLEOTIDE SEQUENCE [LARGE SCALE GENOMIC DNA]</scope>
    <source>
        <strain evidence="2">MUCL 33604</strain>
    </source>
</reference>
<evidence type="ECO:0000313" key="1">
    <source>
        <dbReference type="EMBL" id="KDQ54004.1"/>
    </source>
</evidence>
<sequence>QRFSVLPALSIDGIVALDIFEGSVNKDRFISFAPKLTPYPGPQSIVVLDNCAIHH</sequence>
<dbReference type="HOGENOM" id="CLU_188058_1_0_1"/>
<name>A0A067PGV3_9AGAM</name>
<protein>
    <recommendedName>
        <fullName evidence="3">Tc1-like transposase DDE domain-containing protein</fullName>
    </recommendedName>
</protein>
<feature type="non-terminal residue" evidence="1">
    <location>
        <position position="1"/>
    </location>
</feature>
<keyword evidence="2" id="KW-1185">Reference proteome</keyword>
<organism evidence="1 2">
    <name type="scientific">Jaapia argillacea MUCL 33604</name>
    <dbReference type="NCBI Taxonomy" id="933084"/>
    <lineage>
        <taxon>Eukaryota</taxon>
        <taxon>Fungi</taxon>
        <taxon>Dikarya</taxon>
        <taxon>Basidiomycota</taxon>
        <taxon>Agaricomycotina</taxon>
        <taxon>Agaricomycetes</taxon>
        <taxon>Agaricomycetidae</taxon>
        <taxon>Jaapiales</taxon>
        <taxon>Jaapiaceae</taxon>
        <taxon>Jaapia</taxon>
    </lineage>
</organism>
<proteinExistence type="predicted"/>
<dbReference type="AlphaFoldDB" id="A0A067PGV3"/>
<dbReference type="OrthoDB" id="2142724at2759"/>
<dbReference type="EMBL" id="KL197731">
    <property type="protein sequence ID" value="KDQ54004.1"/>
    <property type="molecule type" value="Genomic_DNA"/>
</dbReference>
<feature type="non-terminal residue" evidence="1">
    <location>
        <position position="55"/>
    </location>
</feature>
<evidence type="ECO:0000313" key="2">
    <source>
        <dbReference type="Proteomes" id="UP000027265"/>
    </source>
</evidence>
<dbReference type="Proteomes" id="UP000027265">
    <property type="component" value="Unassembled WGS sequence"/>
</dbReference>
<evidence type="ECO:0008006" key="3">
    <source>
        <dbReference type="Google" id="ProtNLM"/>
    </source>
</evidence>
<dbReference type="InParanoid" id="A0A067PGV3"/>
<gene>
    <name evidence="1" type="ORF">JAAARDRAFT_104822</name>
</gene>
<dbReference type="STRING" id="933084.A0A067PGV3"/>
<accession>A0A067PGV3</accession>